<gene>
    <name evidence="2" type="primary">Hypp3148</name>
    <name evidence="2" type="ORF">BLAG_LOCUS19307</name>
</gene>
<evidence type="ECO:0000313" key="2">
    <source>
        <dbReference type="EMBL" id="CAH1265257.1"/>
    </source>
</evidence>
<sequence>MKNRRPSDVSNMAAKGELHLQAASFMCFVCLGTAALVLRPLSAVYLPHSLGGESGGLRYGLDTGAVEKLAYDEERFVVYAAGGAGILNVVDISGPAKPKVLHQQELPGGVLDIDLCGNYVAIALERMPLQPSRTLVYPVYQGNGENMRPVHSFEVSSRPDSLKFTHDCRTLVVLDEGWPGEDVTGVYQDPGGAAVIIDFDSTDLGSASTLVRTADFRRFDEMASLYQSRGVRWLLGGSTANVAPDDDHVTTFNFSQSLEPEYVTFNQDDSRAYISLQDNNAIAVLDMRTATFEDIYPLGSKDWNLSSMDTSDQDGGVNLRKWPIYGLRMPDAIKHFTHNGRGYVATANEGVTTSMAINGTEYSDAMRGQDIVANGLLSDNVSSSMRDALMDPAQLGCLIFSITDGLDPSDPHKVRELHTFGGRGVSVFDAEDLSLVWDSGDDFERVGAEAHPAVFNSQFKNENMGETPADSFDRASCSKGPEPQALTVGRIGDQTVIFVGNEKTSDIFIYSLRDGETFVPKLESVYRGGRTNLTWAEAYRAREVGDITPEDLIFIPSDRSPNGRPLLLVDGTVSGTVSVYEVVDNSETSTACRATSMPDAVLWSLILVFFTFFNEQFCMIH</sequence>
<dbReference type="PANTHER" id="PTHR46928:SF1">
    <property type="entry name" value="MESENCHYME-SPECIFIC CELL SURFACE GLYCOPROTEIN"/>
    <property type="match status" value="1"/>
</dbReference>
<dbReference type="EMBL" id="OV696690">
    <property type="protein sequence ID" value="CAH1265257.1"/>
    <property type="molecule type" value="Genomic_DNA"/>
</dbReference>
<dbReference type="InterPro" id="IPR011048">
    <property type="entry name" value="Haem_d1_sf"/>
</dbReference>
<keyword evidence="3" id="KW-1185">Reference proteome</keyword>
<feature type="domain" description="Choice-of-anchor I" evidence="1">
    <location>
        <begin position="154"/>
        <end position="582"/>
    </location>
</feature>
<evidence type="ECO:0000259" key="1">
    <source>
        <dbReference type="Pfam" id="PF22494"/>
    </source>
</evidence>
<dbReference type="InterPro" id="IPR052956">
    <property type="entry name" value="Mesenchyme-surface_protein"/>
</dbReference>
<accession>A0A8K0ET13</accession>
<proteinExistence type="predicted"/>
<dbReference type="Proteomes" id="UP000838412">
    <property type="component" value="Chromosome 5"/>
</dbReference>
<dbReference type="OrthoDB" id="425936at2759"/>
<organism evidence="2 3">
    <name type="scientific">Branchiostoma lanceolatum</name>
    <name type="common">Common lancelet</name>
    <name type="synonym">Amphioxus lanceolatum</name>
    <dbReference type="NCBI Taxonomy" id="7740"/>
    <lineage>
        <taxon>Eukaryota</taxon>
        <taxon>Metazoa</taxon>
        <taxon>Chordata</taxon>
        <taxon>Cephalochordata</taxon>
        <taxon>Leptocardii</taxon>
        <taxon>Amphioxiformes</taxon>
        <taxon>Branchiostomatidae</taxon>
        <taxon>Branchiostoma</taxon>
    </lineage>
</organism>
<dbReference type="PANTHER" id="PTHR46928">
    <property type="entry name" value="MESENCHYME-SPECIFIC CELL SURFACE GLYCOPROTEIN"/>
    <property type="match status" value="1"/>
</dbReference>
<evidence type="ECO:0000313" key="3">
    <source>
        <dbReference type="Proteomes" id="UP000838412"/>
    </source>
</evidence>
<protein>
    <submittedName>
        <fullName evidence="2">Hypp3148 protein</fullName>
    </submittedName>
</protein>
<reference evidence="2" key="1">
    <citation type="submission" date="2022-01" db="EMBL/GenBank/DDBJ databases">
        <authorList>
            <person name="Braso-Vives M."/>
        </authorList>
    </citation>
    <scope>NUCLEOTIDE SEQUENCE</scope>
</reference>
<dbReference type="NCBIfam" id="NF038117">
    <property type="entry name" value="choice_anch_I"/>
    <property type="match status" value="1"/>
</dbReference>
<dbReference type="InterPro" id="IPR055188">
    <property type="entry name" value="Choice_anch_I"/>
</dbReference>
<dbReference type="SUPFAM" id="SSF51004">
    <property type="entry name" value="C-terminal (heme d1) domain of cytochrome cd1-nitrite reductase"/>
    <property type="match status" value="1"/>
</dbReference>
<name>A0A8K0ET13_BRALA</name>
<dbReference type="AlphaFoldDB" id="A0A8K0ET13"/>
<dbReference type="Pfam" id="PF22494">
    <property type="entry name" value="choice_anch_I"/>
    <property type="match status" value="1"/>
</dbReference>